<gene>
    <name evidence="8" type="ORF">DN745_03320</name>
</gene>
<evidence type="ECO:0000256" key="6">
    <source>
        <dbReference type="ARBA" id="ARBA00023225"/>
    </source>
</evidence>
<evidence type="ECO:0000256" key="2">
    <source>
        <dbReference type="ARBA" id="ARBA00006602"/>
    </source>
</evidence>
<evidence type="ECO:0000256" key="3">
    <source>
        <dbReference type="ARBA" id="ARBA00022448"/>
    </source>
</evidence>
<dbReference type="GO" id="GO:0005829">
    <property type="term" value="C:cytosol"/>
    <property type="evidence" value="ECO:0007669"/>
    <property type="project" value="TreeGrafter"/>
</dbReference>
<keyword evidence="9" id="KW-1185">Reference proteome</keyword>
<reference evidence="8 9" key="1">
    <citation type="submission" date="2018-06" db="EMBL/GenBank/DDBJ databases">
        <title>Lujinxingia sediminis gen. nov. sp. nov., a new facultative anaerobic member of the class Deltaproteobacteria, and proposal of Lujinxingaceae fam. nov.</title>
        <authorList>
            <person name="Guo L.-Y."/>
            <person name="Li C.-M."/>
            <person name="Wang S."/>
            <person name="Du Z.-J."/>
        </authorList>
    </citation>
    <scope>NUCLEOTIDE SEQUENCE [LARGE SCALE GENOMIC DNA]</scope>
    <source>
        <strain evidence="8 9">FA350</strain>
    </source>
</reference>
<comment type="function">
    <text evidence="1">Needed for flagellar regrowth and assembly.</text>
</comment>
<accession>A0A2Z4FHF9</accession>
<evidence type="ECO:0000313" key="9">
    <source>
        <dbReference type="Proteomes" id="UP000249799"/>
    </source>
</evidence>
<keyword evidence="3" id="KW-0813">Transport</keyword>
<proteinExistence type="inferred from homology"/>
<name>A0A2Z4FHF9_9DELT</name>
<evidence type="ECO:0000256" key="1">
    <source>
        <dbReference type="ARBA" id="ARBA00003041"/>
    </source>
</evidence>
<dbReference type="Proteomes" id="UP000249799">
    <property type="component" value="Chromosome"/>
</dbReference>
<dbReference type="GO" id="GO:0015031">
    <property type="term" value="P:protein transport"/>
    <property type="evidence" value="ECO:0007669"/>
    <property type="project" value="UniProtKB-KW"/>
</dbReference>
<dbReference type="EMBL" id="CP030032">
    <property type="protein sequence ID" value="AWV88427.1"/>
    <property type="molecule type" value="Genomic_DNA"/>
</dbReference>
<dbReference type="Pfam" id="PF02108">
    <property type="entry name" value="FliH"/>
    <property type="match status" value="1"/>
</dbReference>
<keyword evidence="6" id="KW-1006">Bacterial flagellum protein export</keyword>
<dbReference type="KEGG" id="bsed:DN745_03320"/>
<keyword evidence="4" id="KW-1005">Bacterial flagellum biogenesis</keyword>
<evidence type="ECO:0000256" key="5">
    <source>
        <dbReference type="ARBA" id="ARBA00022927"/>
    </source>
</evidence>
<dbReference type="GO" id="GO:0044781">
    <property type="term" value="P:bacterial-type flagellum organization"/>
    <property type="evidence" value="ECO:0007669"/>
    <property type="project" value="UniProtKB-KW"/>
</dbReference>
<dbReference type="InterPro" id="IPR018035">
    <property type="entry name" value="Flagellar_FliH/T3SS_HrpE"/>
</dbReference>
<dbReference type="InterPro" id="IPR051472">
    <property type="entry name" value="T3SS_Stator/FliH"/>
</dbReference>
<comment type="similarity">
    <text evidence="2">Belongs to the FliH family.</text>
</comment>
<dbReference type="PANTHER" id="PTHR34982:SF1">
    <property type="entry name" value="FLAGELLAR ASSEMBLY PROTEIN FLIH"/>
    <property type="match status" value="1"/>
</dbReference>
<evidence type="ECO:0000256" key="4">
    <source>
        <dbReference type="ARBA" id="ARBA00022795"/>
    </source>
</evidence>
<dbReference type="OrthoDB" id="19020at2"/>
<organism evidence="8 9">
    <name type="scientific">Bradymonas sediminis</name>
    <dbReference type="NCBI Taxonomy" id="1548548"/>
    <lineage>
        <taxon>Bacteria</taxon>
        <taxon>Deltaproteobacteria</taxon>
        <taxon>Bradymonadales</taxon>
        <taxon>Bradymonadaceae</taxon>
        <taxon>Bradymonas</taxon>
    </lineage>
</organism>
<evidence type="ECO:0000313" key="8">
    <source>
        <dbReference type="EMBL" id="AWV88427.1"/>
    </source>
</evidence>
<feature type="domain" description="Flagellar assembly protein FliH/Type III secretion system HrpE" evidence="7">
    <location>
        <begin position="130"/>
        <end position="241"/>
    </location>
</feature>
<protein>
    <recommendedName>
        <fullName evidence="7">Flagellar assembly protein FliH/Type III secretion system HrpE domain-containing protein</fullName>
    </recommendedName>
</protein>
<dbReference type="PANTHER" id="PTHR34982">
    <property type="entry name" value="YOP PROTEINS TRANSLOCATION PROTEIN L"/>
    <property type="match status" value="1"/>
</dbReference>
<sequence length="249" mass="27212">MISPTNGVTITASFAPKYLRLIRAPIHEQSRGPMSDEQTSWMPVLRASDVVAEKVRPLFREPGVRVIRRRVIEDLEQIDIAVNTARIQAEVIVKEAQQTASDIREAAHLEGRSEGLKEVLVELARARKVYANALDTAEKDMVELAFRLAARIIGDSVEREPERVAAMVAGVLQRARGKRDIIVMVSPEDLASLSAAGPALARSVDGVNIHFETDSSLTRGGCVIQTESGRIDGQIETQLDALQKALTGN</sequence>
<dbReference type="AlphaFoldDB" id="A0A2Z4FHF9"/>
<evidence type="ECO:0000259" key="7">
    <source>
        <dbReference type="Pfam" id="PF02108"/>
    </source>
</evidence>
<keyword evidence="5" id="KW-0653">Protein transport</keyword>